<dbReference type="EMBL" id="MBFS01000340">
    <property type="protein sequence ID" value="PVV02760.1"/>
    <property type="molecule type" value="Genomic_DNA"/>
</dbReference>
<proteinExistence type="inferred from homology"/>
<feature type="binding site" evidence="6">
    <location>
        <begin position="309"/>
        <end position="316"/>
    </location>
    <ligand>
        <name>ATP</name>
        <dbReference type="ChEBI" id="CHEBI:30616"/>
    </ligand>
</feature>
<name>A0A2T9ZDY5_9FUNG</name>
<comment type="similarity">
    <text evidence="5">Belongs to the TRAFAC class myosin-kinesin ATPase superfamily. Kinesin family. KIN-13 subfamily.</text>
</comment>
<dbReference type="PANTHER" id="PTHR47971:SF20">
    <property type="entry name" value="KINESIN-LIKE PROTEIN KIF24"/>
    <property type="match status" value="1"/>
</dbReference>
<comment type="caution">
    <text evidence="9">The sequence shown here is derived from an EMBL/GenBank/DDBJ whole genome shotgun (WGS) entry which is preliminary data.</text>
</comment>
<evidence type="ECO:0000256" key="2">
    <source>
        <dbReference type="ARBA" id="ARBA00022741"/>
    </source>
</evidence>
<dbReference type="AlphaFoldDB" id="A0A2T9ZDY5"/>
<dbReference type="PROSITE" id="PS00411">
    <property type="entry name" value="KINESIN_MOTOR_1"/>
    <property type="match status" value="1"/>
</dbReference>
<feature type="region of interest" description="Disordered" evidence="7">
    <location>
        <begin position="762"/>
        <end position="798"/>
    </location>
</feature>
<keyword evidence="1" id="KW-0493">Microtubule</keyword>
<dbReference type="GO" id="GO:0003777">
    <property type="term" value="F:microtubule motor activity"/>
    <property type="evidence" value="ECO:0007669"/>
    <property type="project" value="InterPro"/>
</dbReference>
<accession>A0A2T9ZDY5</accession>
<feature type="region of interest" description="Disordered" evidence="7">
    <location>
        <begin position="817"/>
        <end position="864"/>
    </location>
</feature>
<keyword evidence="3 6" id="KW-0067">ATP-binding</keyword>
<feature type="compositionally biased region" description="Acidic residues" evidence="7">
    <location>
        <begin position="106"/>
        <end position="134"/>
    </location>
</feature>
<feature type="region of interest" description="Disordered" evidence="7">
    <location>
        <begin position="193"/>
        <end position="216"/>
    </location>
</feature>
<dbReference type="GO" id="GO:0005524">
    <property type="term" value="F:ATP binding"/>
    <property type="evidence" value="ECO:0007669"/>
    <property type="project" value="UniProtKB-UniRule"/>
</dbReference>
<dbReference type="InterPro" id="IPR036961">
    <property type="entry name" value="Kinesin_motor_dom_sf"/>
</dbReference>
<feature type="region of interest" description="Disordered" evidence="7">
    <location>
        <begin position="69"/>
        <end position="144"/>
    </location>
</feature>
<feature type="compositionally biased region" description="Polar residues" evidence="7">
    <location>
        <begin position="573"/>
        <end position="585"/>
    </location>
</feature>
<dbReference type="Gene3D" id="3.40.850.10">
    <property type="entry name" value="Kinesin motor domain"/>
    <property type="match status" value="1"/>
</dbReference>
<dbReference type="FunFam" id="3.40.850.10:FF:000012">
    <property type="entry name" value="Kinesin-like protein"/>
    <property type="match status" value="1"/>
</dbReference>
<evidence type="ECO:0000259" key="8">
    <source>
        <dbReference type="PROSITE" id="PS50067"/>
    </source>
</evidence>
<feature type="compositionally biased region" description="Low complexity" evidence="7">
    <location>
        <begin position="611"/>
        <end position="624"/>
    </location>
</feature>
<dbReference type="GO" id="GO:0007018">
    <property type="term" value="P:microtubule-based movement"/>
    <property type="evidence" value="ECO:0007669"/>
    <property type="project" value="InterPro"/>
</dbReference>
<organism evidence="9 10">
    <name type="scientific">Smittium megazygosporum</name>
    <dbReference type="NCBI Taxonomy" id="133381"/>
    <lineage>
        <taxon>Eukaryota</taxon>
        <taxon>Fungi</taxon>
        <taxon>Fungi incertae sedis</taxon>
        <taxon>Zoopagomycota</taxon>
        <taxon>Kickxellomycotina</taxon>
        <taxon>Harpellomycetes</taxon>
        <taxon>Harpellales</taxon>
        <taxon>Legeriomycetaceae</taxon>
        <taxon>Smittium</taxon>
    </lineage>
</organism>
<evidence type="ECO:0000256" key="7">
    <source>
        <dbReference type="SAM" id="MobiDB-lite"/>
    </source>
</evidence>
<evidence type="ECO:0000256" key="1">
    <source>
        <dbReference type="ARBA" id="ARBA00022701"/>
    </source>
</evidence>
<dbReference type="STRING" id="133381.A0A2T9ZDY5"/>
<dbReference type="CDD" id="cd01367">
    <property type="entry name" value="KISc_KIF2_like"/>
    <property type="match status" value="1"/>
</dbReference>
<dbReference type="PROSITE" id="PS50067">
    <property type="entry name" value="KINESIN_MOTOR_2"/>
    <property type="match status" value="1"/>
</dbReference>
<dbReference type="InterPro" id="IPR027417">
    <property type="entry name" value="P-loop_NTPase"/>
</dbReference>
<feature type="compositionally biased region" description="Polar residues" evidence="7">
    <location>
        <begin position="652"/>
        <end position="668"/>
    </location>
</feature>
<dbReference type="InterPro" id="IPR001752">
    <property type="entry name" value="Kinesin_motor_dom"/>
</dbReference>
<dbReference type="Proteomes" id="UP000245609">
    <property type="component" value="Unassembled WGS sequence"/>
</dbReference>
<dbReference type="OrthoDB" id="3176171at2759"/>
<dbReference type="PRINTS" id="PR00380">
    <property type="entry name" value="KINESINHEAVY"/>
</dbReference>
<evidence type="ECO:0000313" key="10">
    <source>
        <dbReference type="Proteomes" id="UP000245609"/>
    </source>
</evidence>
<feature type="domain" description="Kinesin motor" evidence="8">
    <location>
        <begin position="220"/>
        <end position="546"/>
    </location>
</feature>
<dbReference type="GO" id="GO:0008017">
    <property type="term" value="F:microtubule binding"/>
    <property type="evidence" value="ECO:0007669"/>
    <property type="project" value="InterPro"/>
</dbReference>
<reference evidence="9 10" key="1">
    <citation type="journal article" date="2018" name="MBio">
        <title>Comparative Genomics Reveals the Core Gene Toolbox for the Fungus-Insect Symbiosis.</title>
        <authorList>
            <person name="Wang Y."/>
            <person name="Stata M."/>
            <person name="Wang W."/>
            <person name="Stajich J.E."/>
            <person name="White M.M."/>
            <person name="Moncalvo J.M."/>
        </authorList>
    </citation>
    <scope>NUCLEOTIDE SEQUENCE [LARGE SCALE GENOMIC DNA]</scope>
    <source>
        <strain evidence="9 10">SC-DP-2</strain>
    </source>
</reference>
<keyword evidence="4 6" id="KW-0505">Motor protein</keyword>
<keyword evidence="2 6" id="KW-0547">Nucleotide-binding</keyword>
<keyword evidence="10" id="KW-1185">Reference proteome</keyword>
<dbReference type="GO" id="GO:0007019">
    <property type="term" value="P:microtubule depolymerization"/>
    <property type="evidence" value="ECO:0007669"/>
    <property type="project" value="TreeGrafter"/>
</dbReference>
<feature type="compositionally biased region" description="Polar residues" evidence="7">
    <location>
        <begin position="835"/>
        <end position="851"/>
    </location>
</feature>
<dbReference type="SMART" id="SM00129">
    <property type="entry name" value="KISc"/>
    <property type="match status" value="1"/>
</dbReference>
<feature type="region of interest" description="Disordered" evidence="7">
    <location>
        <begin position="573"/>
        <end position="628"/>
    </location>
</feature>
<gene>
    <name evidence="9" type="ORF">BB560_002775</name>
</gene>
<feature type="compositionally biased region" description="Low complexity" evidence="7">
    <location>
        <begin position="823"/>
        <end position="834"/>
    </location>
</feature>
<evidence type="ECO:0000313" key="9">
    <source>
        <dbReference type="EMBL" id="PVV02760.1"/>
    </source>
</evidence>
<dbReference type="SUPFAM" id="SSF52540">
    <property type="entry name" value="P-loop containing nucleoside triphosphate hydrolases"/>
    <property type="match status" value="1"/>
</dbReference>
<dbReference type="GO" id="GO:0005874">
    <property type="term" value="C:microtubule"/>
    <property type="evidence" value="ECO:0007669"/>
    <property type="project" value="UniProtKB-KW"/>
</dbReference>
<evidence type="ECO:0000256" key="5">
    <source>
        <dbReference type="ARBA" id="ARBA00061030"/>
    </source>
</evidence>
<evidence type="ECO:0000256" key="6">
    <source>
        <dbReference type="PROSITE-ProRule" id="PRU00283"/>
    </source>
</evidence>
<feature type="region of interest" description="Disordered" evidence="7">
    <location>
        <begin position="652"/>
        <end position="710"/>
    </location>
</feature>
<dbReference type="Pfam" id="PF00225">
    <property type="entry name" value="Kinesin"/>
    <property type="match status" value="1"/>
</dbReference>
<evidence type="ECO:0000256" key="3">
    <source>
        <dbReference type="ARBA" id="ARBA00022840"/>
    </source>
</evidence>
<dbReference type="PANTHER" id="PTHR47971">
    <property type="entry name" value="KINESIN-RELATED PROTEIN 6"/>
    <property type="match status" value="1"/>
</dbReference>
<protein>
    <recommendedName>
        <fullName evidence="8">Kinesin motor domain-containing protein</fullName>
    </recommendedName>
</protein>
<evidence type="ECO:0000256" key="4">
    <source>
        <dbReference type="ARBA" id="ARBA00023175"/>
    </source>
</evidence>
<dbReference type="InterPro" id="IPR027640">
    <property type="entry name" value="Kinesin-like_fam"/>
</dbReference>
<dbReference type="InterPro" id="IPR019821">
    <property type="entry name" value="Kinesin_motor_CS"/>
</dbReference>
<sequence>MNSANLLKLLALNNLEHLLPNILDMGVNNFHELAEIEIPDYERAGVTTIEEFEKLKELITHLRKELQISDVFPPESQKPSETPGSEPFAQDQSNFENFSKGKDSEYYDYEDSENDIMEYEDPTYESEDLDDDNSYSDIPEPNYTKNSRARTFSFSINNGIEEDLVEPEKVVRFGTSTKNSLVNAYGIPVKSKPRQNISQFPNNKVPPEPRSPVQSTPASRIFVCVRKRPLNDSECKRAEQDIISTSEKMLAVHESKKKVDLTKYIEEHRFAFDRVFNENESSSDVYYDAVFPLVDHIFNGGNATCFAYGQTGSGKTYTMLDPTDGLYKLAGSDIFERLKQKEYSDIKVVVVFYEIYLNDVYDLLNNRNKLHALEKADRNVCIKDLYEVSISSVRDLVDIFEFGNKNRSVGSTGANADSSRSHAIIQIQLRKSSPKSSNGITFGKLSFIDLAGNERGADRGEAQNDSTTRREGSEINKSLLALKECIRSLDMGKSHKPFRQSKLTLILRDSFIGNSMCCMIATIAPNTSNCENTLNTLRYADRTRIIRVKNSSPVASKSPFKPSSRNQLLNKVAASSNKTASTTLNRPEINPRLQSANSVLDFKSSTKLKEPSPLSKSKLTSTKSVAGMNRMLPQTTNANAKNNQSSKLLSNFSQASKAQPDTSSQVKSTFPRIGSGSGFEKPPVSSQRVRGGTINVPSDIPTTRKSPETRFASISRSGLDVAKRGLQSKSVFIRQPLNNQIKTQSTANLHAGEKELSFNQLSISETNPNKPSFLKSPTMERLNPRNVKSPVKRGMLARPKTIYHSQAIDDLKFSKNDVDSKAQQRSPQPQSSGSEKTPPNTLTSLFNSSQGGRIPISNSKDDDTTLLDHSITRDVKPSTNIQGSVVSGTKKPFSSTNASTLDSFMQSDDVLENIDSFMQNHIKHINFLKGACREEILSMVTYNTLNKNKFNLFSLDPMQKRISVRQSTNDSSLFPSSGSKVNEDSDFFEDNLEIKEKYEISEFFETYESSNNKKLIRRVQDGKIFHSLGEAQKQSAHEYLLQLDCILEAEMDEIKHLRQDLSFLLKNNFS</sequence>